<evidence type="ECO:0000313" key="1">
    <source>
        <dbReference type="EMBL" id="MDQ0112599.1"/>
    </source>
</evidence>
<proteinExistence type="predicted"/>
<evidence type="ECO:0000313" key="2">
    <source>
        <dbReference type="Proteomes" id="UP001229346"/>
    </source>
</evidence>
<gene>
    <name evidence="1" type="ORF">J2T15_002034</name>
</gene>
<accession>A0ABT9U2S1</accession>
<sequence length="81" mass="9401">MVNVQIVDKPSMYLLGVEGRIGNEQGEMSIASVWEHYFQSYQQLFSNVPNRGRREDDAEYALSLLTRTGSSFISWALRWRN</sequence>
<name>A0ABT9U2S1_PAEHA</name>
<comment type="caution">
    <text evidence="1">The sequence shown here is derived from an EMBL/GenBank/DDBJ whole genome shotgun (WGS) entry which is preliminary data.</text>
</comment>
<dbReference type="Proteomes" id="UP001229346">
    <property type="component" value="Unassembled WGS sequence"/>
</dbReference>
<reference evidence="1 2" key="1">
    <citation type="submission" date="2023-07" db="EMBL/GenBank/DDBJ databases">
        <title>Sorghum-associated microbial communities from plants grown in Nebraska, USA.</title>
        <authorList>
            <person name="Schachtman D."/>
        </authorList>
    </citation>
    <scope>NUCLEOTIDE SEQUENCE [LARGE SCALE GENOMIC DNA]</scope>
    <source>
        <strain evidence="1 2">CC482</strain>
    </source>
</reference>
<protein>
    <submittedName>
        <fullName evidence="1">Uncharacterized protein</fullName>
    </submittedName>
</protein>
<keyword evidence="2" id="KW-1185">Reference proteome</keyword>
<organism evidence="1 2">
    <name type="scientific">Paenibacillus harenae</name>
    <dbReference type="NCBI Taxonomy" id="306543"/>
    <lineage>
        <taxon>Bacteria</taxon>
        <taxon>Bacillati</taxon>
        <taxon>Bacillota</taxon>
        <taxon>Bacilli</taxon>
        <taxon>Bacillales</taxon>
        <taxon>Paenibacillaceae</taxon>
        <taxon>Paenibacillus</taxon>
    </lineage>
</organism>
<dbReference type="EMBL" id="JAUSSU010000004">
    <property type="protein sequence ID" value="MDQ0112599.1"/>
    <property type="molecule type" value="Genomic_DNA"/>
</dbReference>